<evidence type="ECO:0000313" key="2">
    <source>
        <dbReference type="EMBL" id="CAJ1387204.1"/>
    </source>
</evidence>
<organism evidence="2 3">
    <name type="scientific">Effrenium voratum</name>
    <dbReference type="NCBI Taxonomy" id="2562239"/>
    <lineage>
        <taxon>Eukaryota</taxon>
        <taxon>Sar</taxon>
        <taxon>Alveolata</taxon>
        <taxon>Dinophyceae</taxon>
        <taxon>Suessiales</taxon>
        <taxon>Symbiodiniaceae</taxon>
        <taxon>Effrenium</taxon>
    </lineage>
</organism>
<evidence type="ECO:0000313" key="3">
    <source>
        <dbReference type="Proteomes" id="UP001178507"/>
    </source>
</evidence>
<sequence length="1043" mass="117723">MFAGGERHADIRFYLEQLCGNDGFNLCMLELDFLRNPTHDLTADDLWLDLSNKLQQKHFDAIIAAPPCNTHSRARHNVCQPGPRPLRSQDYPLGFPWLNTRDAHKAQAANLLIDRSLAACSVMISLQRVFLLEHPEQLGISNGLVPASIWELPAFGTLLDEGACTAAIFQCTFNAPTSKPTRLAVSHEKFADEAGLLQYKGMPRLRADGTYAGPLPKTCPHQSHQDSLIGKMPDGSWRTTPAAAYPPMLCKAMASYLWHAFKATAPSLSSKGDEGEEEQTAEMEEEENELDNKQVQRMLSEQIICKEDLAFHGRLEGAAKHNRGLPMTCNWQNRKKSFADGFGLNSPGRWRPQDRGMGLSGDAGRFTDRLALVVRTFVLKHVRDLARSSFQLATRNMGSPPFSEEQLSELRGEWFKLLPKDPRMARVEEHQPFYLHALAATLREMGDEDHEIIDQHPGDNYVLGRRVGVETPIPRAPLVFRPRLKSQRYDESSFRPISENYSSVQEHEQKIREQFAEEERLGFVYPLSNKVAEQRFGDRLRVASLAAIPKDGSDAVRILFDGTHGVQVNNMIHYDDQLEFVTPAEIATSMEESQSDGTAVVFEVGGDISKAHRRFRHHEDDHGYLCCRINAADGVTWVNRVGTFGVACAALHFGRLIGAVGRVVIRLLKRQPCWQLIFADDVKFSVWGSAKFLNLWVLLAAWMMLGAPMTWAKFRGGFALDFVGFWIDCKRFELGLSESRTRWVVAVVETAEDNQWHMTGRAFAEFLGRLGFASQAIPWIRPLLAIFYPWARVAPTFQTRRLPNMVALVMLHIKQRLLAGNNLSPCWSPKSGGPEAFRVDAKCIRGVITLAGWETTGSQVDQARWFSFDVLPSQAPWLFYRGLDVQKMSTAAEILAAYAGLFAFGWLGPKATRKPAGLSLLCAGTDNLASEHLSRKRLTTKQPTALILMQLQSSVWDAGFWFETRWRPRSENQEADDLTNKKFDAFLQSLRVELQYEDLGLGLVHELQCHLEALEQDLVHHKTTRDLTQRLTKRAKMETRTEW</sequence>
<dbReference type="EMBL" id="CAUJNA010001479">
    <property type="protein sequence ID" value="CAJ1387204.1"/>
    <property type="molecule type" value="Genomic_DNA"/>
</dbReference>
<reference evidence="2" key="1">
    <citation type="submission" date="2023-08" db="EMBL/GenBank/DDBJ databases">
        <authorList>
            <person name="Chen Y."/>
            <person name="Shah S."/>
            <person name="Dougan E. K."/>
            <person name="Thang M."/>
            <person name="Chan C."/>
        </authorList>
    </citation>
    <scope>NUCLEOTIDE SEQUENCE</scope>
</reference>
<name>A0AA36II81_9DINO</name>
<dbReference type="PANTHER" id="PTHR33050">
    <property type="entry name" value="REVERSE TRANSCRIPTASE DOMAIN-CONTAINING PROTEIN"/>
    <property type="match status" value="1"/>
</dbReference>
<dbReference type="Proteomes" id="UP001178507">
    <property type="component" value="Unassembled WGS sequence"/>
</dbReference>
<keyword evidence="3" id="KW-1185">Reference proteome</keyword>
<dbReference type="AlphaFoldDB" id="A0AA36II81"/>
<gene>
    <name evidence="2" type="ORF">EVOR1521_LOCUS13328</name>
</gene>
<dbReference type="PANTHER" id="PTHR33050:SF7">
    <property type="entry name" value="RIBONUCLEASE H"/>
    <property type="match status" value="1"/>
</dbReference>
<accession>A0AA36II81</accession>
<dbReference type="InterPro" id="IPR052055">
    <property type="entry name" value="Hepadnavirus_pol/RT"/>
</dbReference>
<comment type="caution">
    <text evidence="2">The sequence shown here is derived from an EMBL/GenBank/DDBJ whole genome shotgun (WGS) entry which is preliminary data.</text>
</comment>
<feature type="region of interest" description="Disordered" evidence="1">
    <location>
        <begin position="267"/>
        <end position="291"/>
    </location>
</feature>
<feature type="compositionally biased region" description="Acidic residues" evidence="1">
    <location>
        <begin position="274"/>
        <end position="289"/>
    </location>
</feature>
<evidence type="ECO:0000256" key="1">
    <source>
        <dbReference type="SAM" id="MobiDB-lite"/>
    </source>
</evidence>
<protein>
    <submittedName>
        <fullName evidence="2">Uncharacterized protein</fullName>
    </submittedName>
</protein>
<proteinExistence type="predicted"/>